<comment type="caution">
    <text evidence="2">The sequence shown here is derived from an EMBL/GenBank/DDBJ whole genome shotgun (WGS) entry which is preliminary data.</text>
</comment>
<keyword evidence="3" id="KW-1185">Reference proteome</keyword>
<proteinExistence type="predicted"/>
<evidence type="ECO:0000256" key="1">
    <source>
        <dbReference type="SAM" id="MobiDB-lite"/>
    </source>
</evidence>
<protein>
    <submittedName>
        <fullName evidence="2">Uncharacterized protein</fullName>
    </submittedName>
</protein>
<dbReference type="EMBL" id="JBBPBN010000010">
    <property type="protein sequence ID" value="KAK9030282.1"/>
    <property type="molecule type" value="Genomic_DNA"/>
</dbReference>
<accession>A0ABR2SYG8</accession>
<sequence length="199" mass="22318">MMWRRTHEAESIKLSLFLRICIIEKIQGSLRNDLLTITMPKRTVTQLPQDVNLPKQITDPIPKPYVIEKQVDLKLKSVPKPKAQPKPMAMMPPKLICEPKSLVTTTVPKPISEPKPLATTMENPIDEFKPPMATAPQIPKEKNIGKEVEALLPSKQQEEIQRKVSPIAKQTGEEKGGGSMPTTPEIVKKKGETTYVLKD</sequence>
<name>A0ABR2SYG8_9ROSI</name>
<gene>
    <name evidence="2" type="ORF">V6N11_031710</name>
</gene>
<evidence type="ECO:0000313" key="2">
    <source>
        <dbReference type="EMBL" id="KAK9030282.1"/>
    </source>
</evidence>
<feature type="compositionally biased region" description="Basic and acidic residues" evidence="1">
    <location>
        <begin position="186"/>
        <end position="199"/>
    </location>
</feature>
<reference evidence="2 3" key="1">
    <citation type="journal article" date="2024" name="G3 (Bethesda)">
        <title>Genome assembly of Hibiscus sabdariffa L. provides insights into metabolisms of medicinal natural products.</title>
        <authorList>
            <person name="Kim T."/>
        </authorList>
    </citation>
    <scope>NUCLEOTIDE SEQUENCE [LARGE SCALE GENOMIC DNA]</scope>
    <source>
        <strain evidence="2">TK-2024</strain>
        <tissue evidence="2">Old leaves</tissue>
    </source>
</reference>
<dbReference type="Proteomes" id="UP001396334">
    <property type="component" value="Unassembled WGS sequence"/>
</dbReference>
<feature type="region of interest" description="Disordered" evidence="1">
    <location>
        <begin position="152"/>
        <end position="199"/>
    </location>
</feature>
<organism evidence="2 3">
    <name type="scientific">Hibiscus sabdariffa</name>
    <name type="common">roselle</name>
    <dbReference type="NCBI Taxonomy" id="183260"/>
    <lineage>
        <taxon>Eukaryota</taxon>
        <taxon>Viridiplantae</taxon>
        <taxon>Streptophyta</taxon>
        <taxon>Embryophyta</taxon>
        <taxon>Tracheophyta</taxon>
        <taxon>Spermatophyta</taxon>
        <taxon>Magnoliopsida</taxon>
        <taxon>eudicotyledons</taxon>
        <taxon>Gunneridae</taxon>
        <taxon>Pentapetalae</taxon>
        <taxon>rosids</taxon>
        <taxon>malvids</taxon>
        <taxon>Malvales</taxon>
        <taxon>Malvaceae</taxon>
        <taxon>Malvoideae</taxon>
        <taxon>Hibiscus</taxon>
    </lineage>
</organism>
<evidence type="ECO:0000313" key="3">
    <source>
        <dbReference type="Proteomes" id="UP001396334"/>
    </source>
</evidence>